<organism evidence="1 2">
    <name type="scientific">Polymorphobacter multimanifer</name>
    <dbReference type="NCBI Taxonomy" id="1070431"/>
    <lineage>
        <taxon>Bacteria</taxon>
        <taxon>Pseudomonadati</taxon>
        <taxon>Pseudomonadota</taxon>
        <taxon>Alphaproteobacteria</taxon>
        <taxon>Sphingomonadales</taxon>
        <taxon>Sphingosinicellaceae</taxon>
        <taxon>Polymorphobacter</taxon>
    </lineage>
</organism>
<dbReference type="RefSeq" id="WP_184202720.1">
    <property type="nucleotide sequence ID" value="NZ_BMOX01000006.1"/>
</dbReference>
<reference evidence="1 2" key="1">
    <citation type="submission" date="2020-08" db="EMBL/GenBank/DDBJ databases">
        <title>Genomic Encyclopedia of Type Strains, Phase IV (KMG-IV): sequencing the most valuable type-strain genomes for metagenomic binning, comparative biology and taxonomic classification.</title>
        <authorList>
            <person name="Goeker M."/>
        </authorList>
    </citation>
    <scope>NUCLEOTIDE SEQUENCE [LARGE SCALE GENOMIC DNA]</scope>
    <source>
        <strain evidence="1 2">DSM 102189</strain>
    </source>
</reference>
<dbReference type="Proteomes" id="UP000538147">
    <property type="component" value="Unassembled WGS sequence"/>
</dbReference>
<proteinExistence type="predicted"/>
<dbReference type="EMBL" id="JACIIV010000035">
    <property type="protein sequence ID" value="MBB6229201.1"/>
    <property type="molecule type" value="Genomic_DNA"/>
</dbReference>
<gene>
    <name evidence="1" type="ORF">FHS79_003402</name>
</gene>
<protein>
    <recommendedName>
        <fullName evidence="3">Class I SAM-dependent methyltransferase</fullName>
    </recommendedName>
</protein>
<dbReference type="AlphaFoldDB" id="A0A841LBY4"/>
<keyword evidence="2" id="KW-1185">Reference proteome</keyword>
<accession>A0A841LBY4</accession>
<name>A0A841LBY4_9SPHN</name>
<dbReference type="Gene3D" id="3.40.50.150">
    <property type="entry name" value="Vaccinia Virus protein VP39"/>
    <property type="match status" value="1"/>
</dbReference>
<comment type="caution">
    <text evidence="1">The sequence shown here is derived from an EMBL/GenBank/DDBJ whole genome shotgun (WGS) entry which is preliminary data.</text>
</comment>
<dbReference type="InterPro" id="IPR029063">
    <property type="entry name" value="SAM-dependent_MTases_sf"/>
</dbReference>
<sequence length="265" mass="29452">MRKLIKQVRDGVAQSLYASDIDRLIKLNAISRPNYAYILLRAADLASRLGIPAISALEFGVAGGNGLIAMQAHAETIGKLTGVEIKVYGFDTGGGLPPPQGYRDLPYIWQEAHFKMDEAALRQRLGKAELVLGLVEDTVANFATTHNPPPVGAISFDLDYYSSSVAAFGIFNMPHEKRLPRIYNYFDDILSSNLGAVGNAVGVPLAIEEHRTAHPHHGLDPLVHLEFEYAPVRRWHRQIYVMSDFSHPRHDEYIVKADRQLKLQG</sequence>
<evidence type="ECO:0008006" key="3">
    <source>
        <dbReference type="Google" id="ProtNLM"/>
    </source>
</evidence>
<evidence type="ECO:0000313" key="2">
    <source>
        <dbReference type="Proteomes" id="UP000538147"/>
    </source>
</evidence>
<evidence type="ECO:0000313" key="1">
    <source>
        <dbReference type="EMBL" id="MBB6229201.1"/>
    </source>
</evidence>